<comment type="subcellular location">
    <subcellularLocation>
        <location evidence="1">Membrane</location>
        <topology evidence="1">Multi-pass membrane protein</topology>
    </subcellularLocation>
</comment>
<feature type="repeat" description="TPR" evidence="5">
    <location>
        <begin position="516"/>
        <end position="549"/>
    </location>
</feature>
<keyword evidence="5" id="KW-0802">TPR repeat</keyword>
<protein>
    <submittedName>
        <fullName evidence="9">Ryanodine receptor</fullName>
    </submittedName>
</protein>
<dbReference type="Gene3D" id="1.25.40.10">
    <property type="entry name" value="Tetratricopeptide repeat domain"/>
    <property type="match status" value="1"/>
</dbReference>
<feature type="transmembrane region" description="Helical" evidence="7">
    <location>
        <begin position="122"/>
        <end position="143"/>
    </location>
</feature>
<dbReference type="PANTHER" id="PTHR13715">
    <property type="entry name" value="RYANODINE RECEPTOR AND IP3 RECEPTOR"/>
    <property type="match status" value="1"/>
</dbReference>
<keyword evidence="9" id="KW-0675">Receptor</keyword>
<feature type="transmembrane region" description="Helical" evidence="7">
    <location>
        <begin position="280"/>
        <end position="299"/>
    </location>
</feature>
<keyword evidence="10" id="KW-1185">Reference proteome</keyword>
<dbReference type="EMBL" id="JBBJCI010000154">
    <property type="protein sequence ID" value="KAK7241733.1"/>
    <property type="molecule type" value="Genomic_DNA"/>
</dbReference>
<accession>A0ABR1FZP4</accession>
<dbReference type="InterPro" id="IPR015925">
    <property type="entry name" value="Ryanodine_IP3_receptor"/>
</dbReference>
<proteinExistence type="predicted"/>
<sequence length="752" mass="82326">MDLVWRLAQPRVECDPAAPPRRRIYTRHKSELQKRRHASYGDPGGGGGEGGDGASDDGWDYEVTTRRRRRYARDASAFLGLAGWLAVLSLLSLGVAATLGGSLGYVWFVLAGGLAALPGRIRAYYAAIASYDAFVYCVTYDFLIADRDVIGHFGFFCAVVAGVGVSADCFALCLGYIVLLSTTLRTVIVALTRPLVQLIMGIYLLCVVIAIFTVGGLLLFHTPDDAPSCGTVKECLILNLYHGITQGMMASVMKHVEEDGTRYAGDLPSSDDVQRMALQLVFNVVIALLLVNMVAGIIIEAFNQLSVEEAEATKRRDNECFTTGLDRQRLEQEDLDFDAHARAMSMLNYVHFLGYLSTKDPSIDTAIEAYVRDRHAAGDTSWIPTLTCWALERRTRADADAGESDQARLAALLEGFIARTDARLDRSEARLDAQPGETMTSLAEAEAHMARLKSKARDAFVAKDWAAARALYTECLEIHPSAALFSNRAACFVELRLYKEALADADLALERDPTFAKAQFRRGRAYEGLNMLGDAVEAYEAGLALEPENAGLRSAAKRVGDLRAWLKDGGGGAPEVAAASLEPAAPPAPQTRLEQDLTNKGSRSYYYAAAAQRRTAEAAAAPLAPPPPATVPVASYSWAEKSDAEARVYLPFEPGDLADLDAARDVDVAVDVKNWQNTKLDVVVRLRGETRTLAIPRLYDKVRFSRVIKKKAKLIVCLEKLRRAPWPQLAWDPKRDDEHRDAAERARGTGMR</sequence>
<feature type="transmembrane region" description="Helical" evidence="7">
    <location>
        <begin position="155"/>
        <end position="178"/>
    </location>
</feature>
<feature type="region of interest" description="Disordered" evidence="6">
    <location>
        <begin position="732"/>
        <end position="752"/>
    </location>
</feature>
<evidence type="ECO:0000256" key="1">
    <source>
        <dbReference type="ARBA" id="ARBA00004141"/>
    </source>
</evidence>
<feature type="region of interest" description="Disordered" evidence="6">
    <location>
        <begin position="18"/>
        <end position="57"/>
    </location>
</feature>
<feature type="compositionally biased region" description="Gly residues" evidence="6">
    <location>
        <begin position="42"/>
        <end position="53"/>
    </location>
</feature>
<evidence type="ECO:0000259" key="8">
    <source>
        <dbReference type="Pfam" id="PF00520"/>
    </source>
</evidence>
<feature type="domain" description="Ion transport" evidence="8">
    <location>
        <begin position="181"/>
        <end position="307"/>
    </location>
</feature>
<comment type="caution">
    <text evidence="9">The sequence shown here is derived from an EMBL/GenBank/DDBJ whole genome shotgun (WGS) entry which is preliminary data.</text>
</comment>
<dbReference type="InterPro" id="IPR011990">
    <property type="entry name" value="TPR-like_helical_dom_sf"/>
</dbReference>
<evidence type="ECO:0000256" key="2">
    <source>
        <dbReference type="ARBA" id="ARBA00022692"/>
    </source>
</evidence>
<dbReference type="Pfam" id="PF00520">
    <property type="entry name" value="Ion_trans"/>
    <property type="match status" value="1"/>
</dbReference>
<feature type="transmembrane region" description="Helical" evidence="7">
    <location>
        <begin position="77"/>
        <end position="110"/>
    </location>
</feature>
<dbReference type="InterPro" id="IPR019734">
    <property type="entry name" value="TPR_rpt"/>
</dbReference>
<evidence type="ECO:0000313" key="9">
    <source>
        <dbReference type="EMBL" id="KAK7241733.1"/>
    </source>
</evidence>
<keyword evidence="2 7" id="KW-0812">Transmembrane</keyword>
<reference evidence="9 10" key="1">
    <citation type="submission" date="2024-03" db="EMBL/GenBank/DDBJ databases">
        <title>Aureococcus anophagefferens CCMP1851 and Kratosvirus quantuckense: Draft genome of a second virus-susceptible host strain in the model system.</title>
        <authorList>
            <person name="Chase E."/>
            <person name="Truchon A.R."/>
            <person name="Schepens W."/>
            <person name="Wilhelm S.W."/>
        </authorList>
    </citation>
    <scope>NUCLEOTIDE SEQUENCE [LARGE SCALE GENOMIC DNA]</scope>
    <source>
        <strain evidence="9 10">CCMP1851</strain>
    </source>
</reference>
<evidence type="ECO:0000256" key="6">
    <source>
        <dbReference type="SAM" id="MobiDB-lite"/>
    </source>
</evidence>
<name>A0ABR1FZP4_AURAN</name>
<dbReference type="SMART" id="SM00028">
    <property type="entry name" value="TPR"/>
    <property type="match status" value="2"/>
</dbReference>
<dbReference type="Proteomes" id="UP001363151">
    <property type="component" value="Unassembled WGS sequence"/>
</dbReference>
<evidence type="ECO:0000256" key="7">
    <source>
        <dbReference type="SAM" id="Phobius"/>
    </source>
</evidence>
<gene>
    <name evidence="9" type="primary">RYR1</name>
    <name evidence="9" type="ORF">SO694_0015203</name>
</gene>
<dbReference type="PROSITE" id="PS50005">
    <property type="entry name" value="TPR"/>
    <property type="match status" value="1"/>
</dbReference>
<dbReference type="SUPFAM" id="SSF48452">
    <property type="entry name" value="TPR-like"/>
    <property type="match status" value="1"/>
</dbReference>
<evidence type="ECO:0000313" key="10">
    <source>
        <dbReference type="Proteomes" id="UP001363151"/>
    </source>
</evidence>
<evidence type="ECO:0000256" key="3">
    <source>
        <dbReference type="ARBA" id="ARBA00022989"/>
    </source>
</evidence>
<dbReference type="PANTHER" id="PTHR13715:SF99">
    <property type="entry name" value="INOSITOL 1,4,5-TRISPHOSPHATE RECEPTOR-LIKE PROTEIN A"/>
    <property type="match status" value="1"/>
</dbReference>
<feature type="transmembrane region" description="Helical" evidence="7">
    <location>
        <begin position="198"/>
        <end position="220"/>
    </location>
</feature>
<dbReference type="Gene3D" id="1.10.287.70">
    <property type="match status" value="1"/>
</dbReference>
<evidence type="ECO:0000256" key="5">
    <source>
        <dbReference type="PROSITE-ProRule" id="PRU00339"/>
    </source>
</evidence>
<evidence type="ECO:0000256" key="4">
    <source>
        <dbReference type="ARBA" id="ARBA00023136"/>
    </source>
</evidence>
<keyword evidence="4 7" id="KW-0472">Membrane</keyword>
<keyword evidence="3 7" id="KW-1133">Transmembrane helix</keyword>
<dbReference type="InterPro" id="IPR005821">
    <property type="entry name" value="Ion_trans_dom"/>
</dbReference>
<organism evidence="9 10">
    <name type="scientific">Aureococcus anophagefferens</name>
    <name type="common">Harmful bloom alga</name>
    <dbReference type="NCBI Taxonomy" id="44056"/>
    <lineage>
        <taxon>Eukaryota</taxon>
        <taxon>Sar</taxon>
        <taxon>Stramenopiles</taxon>
        <taxon>Ochrophyta</taxon>
        <taxon>Pelagophyceae</taxon>
        <taxon>Pelagomonadales</taxon>
        <taxon>Pelagomonadaceae</taxon>
        <taxon>Aureococcus</taxon>
    </lineage>
</organism>